<keyword evidence="2" id="KW-0812">Transmembrane</keyword>
<dbReference type="EMBL" id="HBFQ01002819">
    <property type="protein sequence ID" value="CAD8827592.1"/>
    <property type="molecule type" value="Transcribed_RNA"/>
</dbReference>
<sequence>MALAAAGAVCAWTPCAGVVATATASVGAPLAFVALSAAVTVGVAGRAYNHLRSTDDAEEEIIDDTENHPECISTMVFAPPAAMKPTSPSDGSSALPAKAQHFL</sequence>
<evidence type="ECO:0000313" key="3">
    <source>
        <dbReference type="EMBL" id="CAD8827592.1"/>
    </source>
</evidence>
<name>A0A7S1EWB8_NOCSC</name>
<organism evidence="3">
    <name type="scientific">Noctiluca scintillans</name>
    <name type="common">Sea sparkle</name>
    <name type="synonym">Red tide dinoflagellate</name>
    <dbReference type="NCBI Taxonomy" id="2966"/>
    <lineage>
        <taxon>Eukaryota</taxon>
        <taxon>Sar</taxon>
        <taxon>Alveolata</taxon>
        <taxon>Dinophyceae</taxon>
        <taxon>Noctilucales</taxon>
        <taxon>Noctilucaceae</taxon>
        <taxon>Noctiluca</taxon>
    </lineage>
</organism>
<gene>
    <name evidence="3" type="ORF">NSCI0253_LOCUS1938</name>
</gene>
<evidence type="ECO:0000256" key="2">
    <source>
        <dbReference type="SAM" id="Phobius"/>
    </source>
</evidence>
<dbReference type="AlphaFoldDB" id="A0A7S1EWB8"/>
<keyword evidence="2" id="KW-1133">Transmembrane helix</keyword>
<proteinExistence type="predicted"/>
<feature type="transmembrane region" description="Helical" evidence="2">
    <location>
        <begin position="27"/>
        <end position="45"/>
    </location>
</feature>
<evidence type="ECO:0000256" key="1">
    <source>
        <dbReference type="SAM" id="MobiDB-lite"/>
    </source>
</evidence>
<feature type="region of interest" description="Disordered" evidence="1">
    <location>
        <begin position="82"/>
        <end position="103"/>
    </location>
</feature>
<keyword evidence="2" id="KW-0472">Membrane</keyword>
<accession>A0A7S1EWB8</accession>
<protein>
    <submittedName>
        <fullName evidence="3">Uncharacterized protein</fullName>
    </submittedName>
</protein>
<reference evidence="3" key="1">
    <citation type="submission" date="2021-01" db="EMBL/GenBank/DDBJ databases">
        <authorList>
            <person name="Corre E."/>
            <person name="Pelletier E."/>
            <person name="Niang G."/>
            <person name="Scheremetjew M."/>
            <person name="Finn R."/>
            <person name="Kale V."/>
            <person name="Holt S."/>
            <person name="Cochrane G."/>
            <person name="Meng A."/>
            <person name="Brown T."/>
            <person name="Cohen L."/>
        </authorList>
    </citation>
    <scope>NUCLEOTIDE SEQUENCE</scope>
</reference>